<dbReference type="Pfam" id="PF02357">
    <property type="entry name" value="NusG"/>
    <property type="match status" value="1"/>
</dbReference>
<evidence type="ECO:0000313" key="4">
    <source>
        <dbReference type="Proteomes" id="UP000464389"/>
    </source>
</evidence>
<name>A0A6P1V4F4_9ENTR</name>
<sequence length="171" mass="19993">MPEISTGQAFRGHKVEECILQLQAQWYVLEFCTVRFKPVFAFLDSLGVEWFCPVQINLRARTGRMKSYTKVRSPLFPGYLFIRIDFNQLHTTAVTRHQYIRRFVSFGREPVPLDNDIIDSLRDEQNHDGEPSREVKFIDHEFTAILLIDDPLKRSLALLNYLASHNLRHAS</sequence>
<dbReference type="EMBL" id="CP048110">
    <property type="protein sequence ID" value="QHS50031.1"/>
    <property type="molecule type" value="Genomic_DNA"/>
</dbReference>
<keyword evidence="3" id="KW-0614">Plasmid</keyword>
<dbReference type="RefSeq" id="WP_162122807.1">
    <property type="nucleotide sequence ID" value="NZ_CP048110.1"/>
</dbReference>
<dbReference type="InterPro" id="IPR006645">
    <property type="entry name" value="NGN-like_dom"/>
</dbReference>
<keyword evidence="1" id="KW-0804">Transcription</keyword>
<evidence type="ECO:0000259" key="2">
    <source>
        <dbReference type="SMART" id="SM00738"/>
    </source>
</evidence>
<dbReference type="InterPro" id="IPR036735">
    <property type="entry name" value="NGN_dom_sf"/>
</dbReference>
<geneLocation type="plasmid" evidence="3">
    <name>unnamed2</name>
</geneLocation>
<feature type="domain" description="NusG-like N-terminal" evidence="2">
    <location>
        <begin position="23"/>
        <end position="125"/>
    </location>
</feature>
<dbReference type="Proteomes" id="UP000464389">
    <property type="component" value="Plasmid unnamed2"/>
</dbReference>
<dbReference type="SMART" id="SM00738">
    <property type="entry name" value="NGN"/>
    <property type="match status" value="1"/>
</dbReference>
<gene>
    <name evidence="3" type="ORF">GW952_30915</name>
</gene>
<dbReference type="GO" id="GO:0006354">
    <property type="term" value="P:DNA-templated transcription elongation"/>
    <property type="evidence" value="ECO:0007669"/>
    <property type="project" value="InterPro"/>
</dbReference>
<evidence type="ECO:0000313" key="3">
    <source>
        <dbReference type="EMBL" id="QHS50031.1"/>
    </source>
</evidence>
<dbReference type="AlphaFoldDB" id="A0A6P1V4F4"/>
<accession>A0A6P1V4F4</accession>
<dbReference type="Gene3D" id="3.30.70.940">
    <property type="entry name" value="NusG, N-terminal domain"/>
    <property type="match status" value="1"/>
</dbReference>
<evidence type="ECO:0000256" key="1">
    <source>
        <dbReference type="ARBA" id="ARBA00023163"/>
    </source>
</evidence>
<organism evidence="3 4">
    <name type="scientific">Klebsiella michiganensis</name>
    <dbReference type="NCBI Taxonomy" id="1134687"/>
    <lineage>
        <taxon>Bacteria</taxon>
        <taxon>Pseudomonadati</taxon>
        <taxon>Pseudomonadota</taxon>
        <taxon>Gammaproteobacteria</taxon>
        <taxon>Enterobacterales</taxon>
        <taxon>Enterobacteriaceae</taxon>
        <taxon>Klebsiella/Raoultella group</taxon>
        <taxon>Klebsiella</taxon>
    </lineage>
</organism>
<protein>
    <submittedName>
        <fullName evidence="3">Transcription termination factor NusG</fullName>
    </submittedName>
</protein>
<proteinExistence type="predicted"/>
<reference evidence="3 4" key="1">
    <citation type="submission" date="2020-01" db="EMBL/GenBank/DDBJ databases">
        <title>Bactrocera dorsalis gut bacteria genome.</title>
        <authorList>
            <person name="Zhang H."/>
            <person name="Cai Z."/>
        </authorList>
    </citation>
    <scope>NUCLEOTIDE SEQUENCE [LARGE SCALE GENOMIC DNA]</scope>
    <source>
        <strain evidence="3 4">BD177</strain>
        <plasmid evidence="3 4">unnamed2</plasmid>
    </source>
</reference>
<dbReference type="SUPFAM" id="SSF82679">
    <property type="entry name" value="N-utilization substance G protein NusG, N-terminal domain"/>
    <property type="match status" value="1"/>
</dbReference>